<keyword evidence="1" id="KW-0472">Membrane</keyword>
<sequence length="164" mass="18167">MLPSRWCQAHSFMAYTAASTLFLVCRPAIWAYPTLPSNSAPLLSAKLIVSLALLHFFFPSLRLSPFLISSLLCIASFRLLFSSLLRALPSFVSVLKAVTTLPAREWAGMQSDAWRNAWTGSYQMTCPLILARIDKRESRSPARVAGCNLVPFAWAADHSADLTF</sequence>
<name>A0A3S5BEV0_9PLAT</name>
<organism evidence="2 3">
    <name type="scientific">Protopolystoma xenopodis</name>
    <dbReference type="NCBI Taxonomy" id="117903"/>
    <lineage>
        <taxon>Eukaryota</taxon>
        <taxon>Metazoa</taxon>
        <taxon>Spiralia</taxon>
        <taxon>Lophotrochozoa</taxon>
        <taxon>Platyhelminthes</taxon>
        <taxon>Monogenea</taxon>
        <taxon>Polyopisthocotylea</taxon>
        <taxon>Polystomatidea</taxon>
        <taxon>Polystomatidae</taxon>
        <taxon>Protopolystoma</taxon>
    </lineage>
</organism>
<comment type="caution">
    <text evidence="2">The sequence shown here is derived from an EMBL/GenBank/DDBJ whole genome shotgun (WGS) entry which is preliminary data.</text>
</comment>
<gene>
    <name evidence="2" type="ORF">PXEA_LOCUS36138</name>
</gene>
<keyword evidence="1" id="KW-1133">Transmembrane helix</keyword>
<keyword evidence="1" id="KW-0812">Transmembrane</keyword>
<evidence type="ECO:0000313" key="2">
    <source>
        <dbReference type="EMBL" id="VEL42698.1"/>
    </source>
</evidence>
<dbReference type="Proteomes" id="UP000784294">
    <property type="component" value="Unassembled WGS sequence"/>
</dbReference>
<dbReference type="EMBL" id="CAAALY010275918">
    <property type="protein sequence ID" value="VEL42698.1"/>
    <property type="molecule type" value="Genomic_DNA"/>
</dbReference>
<reference evidence="2" key="1">
    <citation type="submission" date="2018-11" db="EMBL/GenBank/DDBJ databases">
        <authorList>
            <consortium name="Pathogen Informatics"/>
        </authorList>
    </citation>
    <scope>NUCLEOTIDE SEQUENCE</scope>
</reference>
<evidence type="ECO:0000256" key="1">
    <source>
        <dbReference type="SAM" id="Phobius"/>
    </source>
</evidence>
<proteinExistence type="predicted"/>
<accession>A0A3S5BEV0</accession>
<keyword evidence="3" id="KW-1185">Reference proteome</keyword>
<feature type="transmembrane region" description="Helical" evidence="1">
    <location>
        <begin position="12"/>
        <end position="33"/>
    </location>
</feature>
<dbReference type="AlphaFoldDB" id="A0A3S5BEV0"/>
<evidence type="ECO:0000313" key="3">
    <source>
        <dbReference type="Proteomes" id="UP000784294"/>
    </source>
</evidence>
<feature type="transmembrane region" description="Helical" evidence="1">
    <location>
        <begin position="65"/>
        <end position="85"/>
    </location>
</feature>
<protein>
    <submittedName>
        <fullName evidence="2">Uncharacterized protein</fullName>
    </submittedName>
</protein>